<evidence type="ECO:0000256" key="3">
    <source>
        <dbReference type="SAM" id="MobiDB-lite"/>
    </source>
</evidence>
<proteinExistence type="predicted"/>
<feature type="region of interest" description="Disordered" evidence="3">
    <location>
        <begin position="28"/>
        <end position="52"/>
    </location>
</feature>
<dbReference type="GO" id="GO:0004860">
    <property type="term" value="F:protein kinase inhibitor activity"/>
    <property type="evidence" value="ECO:0007669"/>
    <property type="project" value="UniProtKB-KW"/>
</dbReference>
<sequence length="88" mass="10169">MGVTIWKAVIYNLVMETEVYSVVSKEEGCSTPKHSGYRIPTRDQPPPPPRKKPFYVCGEKRETPKKGYFHPPDLDHVFVTTQPHEVWV</sequence>
<reference evidence="4 5" key="1">
    <citation type="submission" date="2019-12" db="EMBL/GenBank/DDBJ databases">
        <authorList>
            <person name="Alioto T."/>
            <person name="Alioto T."/>
            <person name="Gomez Garrido J."/>
        </authorList>
    </citation>
    <scope>NUCLEOTIDE SEQUENCE [LARGE SCALE GENOMIC DNA]</scope>
</reference>
<keyword evidence="2" id="KW-0131">Cell cycle</keyword>
<name>A0A8S0SJL5_OLEEU</name>
<comment type="caution">
    <text evidence="4">The sequence shown here is derived from an EMBL/GenBank/DDBJ whole genome shotgun (WGS) entry which is preliminary data.</text>
</comment>
<keyword evidence="1" id="KW-0649">Protein kinase inhibitor</keyword>
<keyword evidence="5" id="KW-1185">Reference proteome</keyword>
<dbReference type="AlphaFoldDB" id="A0A8S0SJL5"/>
<dbReference type="Gramene" id="OE9A029984T1">
    <property type="protein sequence ID" value="OE9A029984C1"/>
    <property type="gene ID" value="OE9A029984"/>
</dbReference>
<protein>
    <submittedName>
        <fullName evidence="4">Cyclin-dependent kinase inhibitor SMR4</fullName>
    </submittedName>
</protein>
<evidence type="ECO:0000313" key="5">
    <source>
        <dbReference type="Proteomes" id="UP000594638"/>
    </source>
</evidence>
<dbReference type="EMBL" id="CACTIH010005447">
    <property type="protein sequence ID" value="CAA2993286.1"/>
    <property type="molecule type" value="Genomic_DNA"/>
</dbReference>
<dbReference type="GO" id="GO:0032875">
    <property type="term" value="P:regulation of DNA endoreduplication"/>
    <property type="evidence" value="ECO:0007669"/>
    <property type="project" value="InterPro"/>
</dbReference>
<evidence type="ECO:0000313" key="4">
    <source>
        <dbReference type="EMBL" id="CAA2993286.1"/>
    </source>
</evidence>
<evidence type="ECO:0000256" key="1">
    <source>
        <dbReference type="ARBA" id="ARBA00023013"/>
    </source>
</evidence>
<organism evidence="4 5">
    <name type="scientific">Olea europaea subsp. europaea</name>
    <dbReference type="NCBI Taxonomy" id="158383"/>
    <lineage>
        <taxon>Eukaryota</taxon>
        <taxon>Viridiplantae</taxon>
        <taxon>Streptophyta</taxon>
        <taxon>Embryophyta</taxon>
        <taxon>Tracheophyta</taxon>
        <taxon>Spermatophyta</taxon>
        <taxon>Magnoliopsida</taxon>
        <taxon>eudicotyledons</taxon>
        <taxon>Gunneridae</taxon>
        <taxon>Pentapetalae</taxon>
        <taxon>asterids</taxon>
        <taxon>lamiids</taxon>
        <taxon>Lamiales</taxon>
        <taxon>Oleaceae</taxon>
        <taxon>Oleeae</taxon>
        <taxon>Olea</taxon>
    </lineage>
</organism>
<dbReference type="OrthoDB" id="650965at2759"/>
<gene>
    <name evidence="4" type="ORF">OLEA9_A029984</name>
</gene>
<dbReference type="InterPro" id="IPR040389">
    <property type="entry name" value="SMR"/>
</dbReference>
<evidence type="ECO:0000256" key="2">
    <source>
        <dbReference type="ARBA" id="ARBA00023306"/>
    </source>
</evidence>
<accession>A0A8S0SJL5</accession>
<dbReference type="GO" id="GO:0005634">
    <property type="term" value="C:nucleus"/>
    <property type="evidence" value="ECO:0007669"/>
    <property type="project" value="TreeGrafter"/>
</dbReference>
<dbReference type="PANTHER" id="PTHR33142:SF15">
    <property type="entry name" value="CYCLIN-DEPENDENT PROTEIN KINASE INHIBITOR SMR4"/>
    <property type="match status" value="1"/>
</dbReference>
<dbReference type="Proteomes" id="UP000594638">
    <property type="component" value="Unassembled WGS sequence"/>
</dbReference>
<dbReference type="PANTHER" id="PTHR33142">
    <property type="entry name" value="CYCLIN-DEPENDENT PROTEIN KINASE INHIBITOR SMR13"/>
    <property type="match status" value="1"/>
</dbReference>